<reference evidence="1 2" key="1">
    <citation type="submission" date="2019-04" db="EMBL/GenBank/DDBJ databases">
        <title>Bacillus sediminilitoris sp. nov., isolated from a tidal flat sediment on the East China Sea.</title>
        <authorList>
            <person name="Wei Y."/>
            <person name="Mao H."/>
            <person name="Fang J."/>
        </authorList>
    </citation>
    <scope>NUCLEOTIDE SEQUENCE [LARGE SCALE GENOMIC DNA]</scope>
    <source>
        <strain evidence="1 2">DSL-17</strain>
    </source>
</reference>
<keyword evidence="2" id="KW-1185">Reference proteome</keyword>
<dbReference type="RefSeq" id="WP_136358098.1">
    <property type="nucleotide sequence ID" value="NZ_CP046266.1"/>
</dbReference>
<evidence type="ECO:0000313" key="2">
    <source>
        <dbReference type="Proteomes" id="UP000310334"/>
    </source>
</evidence>
<protein>
    <submittedName>
        <fullName evidence="1">Uncharacterized protein</fullName>
    </submittedName>
</protein>
<dbReference type="Proteomes" id="UP000310334">
    <property type="component" value="Unassembled WGS sequence"/>
</dbReference>
<evidence type="ECO:0000313" key="1">
    <source>
        <dbReference type="EMBL" id="THF76002.1"/>
    </source>
</evidence>
<dbReference type="AlphaFoldDB" id="A0A4S4BMG6"/>
<name>A0A4S4BMG6_9BACI</name>
<comment type="caution">
    <text evidence="1">The sequence shown here is derived from an EMBL/GenBank/DDBJ whole genome shotgun (WGS) entry which is preliminary data.</text>
</comment>
<sequence>MQKLHLFKDDIYITSSRRIDDIGFTRACKMIKKAQSEILSMEKSSVIILQDHEKYSFVIERMNTDTFTIHVQYEINGINVYQI</sequence>
<dbReference type="EMBL" id="SSNT01000023">
    <property type="protein sequence ID" value="THF76002.1"/>
    <property type="molecule type" value="Genomic_DNA"/>
</dbReference>
<dbReference type="OrthoDB" id="2883102at2"/>
<accession>A0A4S4BMG6</accession>
<gene>
    <name evidence="1" type="ORF">E6W99_22600</name>
</gene>
<organism evidence="1 2">
    <name type="scientific">Metabacillus sediminilitoris</name>
    <dbReference type="NCBI Taxonomy" id="2567941"/>
    <lineage>
        <taxon>Bacteria</taxon>
        <taxon>Bacillati</taxon>
        <taxon>Bacillota</taxon>
        <taxon>Bacilli</taxon>
        <taxon>Bacillales</taxon>
        <taxon>Bacillaceae</taxon>
        <taxon>Metabacillus</taxon>
    </lineage>
</organism>
<proteinExistence type="predicted"/>